<dbReference type="AlphaFoldDB" id="A0A0E9S0R9"/>
<proteinExistence type="predicted"/>
<organism evidence="1">
    <name type="scientific">Anguilla anguilla</name>
    <name type="common">European freshwater eel</name>
    <name type="synonym">Muraena anguilla</name>
    <dbReference type="NCBI Taxonomy" id="7936"/>
    <lineage>
        <taxon>Eukaryota</taxon>
        <taxon>Metazoa</taxon>
        <taxon>Chordata</taxon>
        <taxon>Craniata</taxon>
        <taxon>Vertebrata</taxon>
        <taxon>Euteleostomi</taxon>
        <taxon>Actinopterygii</taxon>
        <taxon>Neopterygii</taxon>
        <taxon>Teleostei</taxon>
        <taxon>Anguilliformes</taxon>
        <taxon>Anguillidae</taxon>
        <taxon>Anguilla</taxon>
    </lineage>
</organism>
<name>A0A0E9S0R9_ANGAN</name>
<protein>
    <submittedName>
        <fullName evidence="1">Uncharacterized protein</fullName>
    </submittedName>
</protein>
<sequence length="39" mass="4596">MLPYVLHLADCMPSQIKLTWPGLYFNPRYYFKAKCGICL</sequence>
<reference evidence="1" key="1">
    <citation type="submission" date="2014-11" db="EMBL/GenBank/DDBJ databases">
        <authorList>
            <person name="Amaro Gonzalez C."/>
        </authorList>
    </citation>
    <scope>NUCLEOTIDE SEQUENCE</scope>
</reference>
<dbReference type="EMBL" id="GBXM01073800">
    <property type="protein sequence ID" value="JAH34777.1"/>
    <property type="molecule type" value="Transcribed_RNA"/>
</dbReference>
<evidence type="ECO:0000313" key="1">
    <source>
        <dbReference type="EMBL" id="JAH34777.1"/>
    </source>
</evidence>
<accession>A0A0E9S0R9</accession>
<reference evidence="1" key="2">
    <citation type="journal article" date="2015" name="Fish Shellfish Immunol.">
        <title>Early steps in the European eel (Anguilla anguilla)-Vibrio vulnificus interaction in the gills: Role of the RtxA13 toxin.</title>
        <authorList>
            <person name="Callol A."/>
            <person name="Pajuelo D."/>
            <person name="Ebbesson L."/>
            <person name="Teles M."/>
            <person name="MacKenzie S."/>
            <person name="Amaro C."/>
        </authorList>
    </citation>
    <scope>NUCLEOTIDE SEQUENCE</scope>
</reference>